<name>A0A8I3AP14_VERLO</name>
<gene>
    <name evidence="1" type="ORF">HYQ45_010959</name>
</gene>
<protein>
    <submittedName>
        <fullName evidence="1">Uncharacterized protein</fullName>
    </submittedName>
</protein>
<proteinExistence type="predicted"/>
<reference evidence="1" key="1">
    <citation type="journal article" date="2021" name="Mol. Plant Pathol.">
        <title>A 20-kb lineage-specific genomic region tames virulence in pathogenic amphidiploid Verticillium longisporum.</title>
        <authorList>
            <person name="Harting R."/>
            <person name="Starke J."/>
            <person name="Kusch H."/>
            <person name="Poggeler S."/>
            <person name="Maurus I."/>
            <person name="Schluter R."/>
            <person name="Landesfeind M."/>
            <person name="Bulla I."/>
            <person name="Nowrousian M."/>
            <person name="de Jonge R."/>
            <person name="Stahlhut G."/>
            <person name="Hoff K.J."/>
            <person name="Asshauer K.P."/>
            <person name="Thurmer A."/>
            <person name="Stanke M."/>
            <person name="Daniel R."/>
            <person name="Morgenstern B."/>
            <person name="Thomma B.P.H.J."/>
            <person name="Kronstad J.W."/>
            <person name="Braus-Stromeyer S.A."/>
            <person name="Braus G.H."/>
        </authorList>
    </citation>
    <scope>NUCLEOTIDE SEQUENCE</scope>
    <source>
        <strain evidence="1">Vl32</strain>
    </source>
</reference>
<organism evidence="1 2">
    <name type="scientific">Verticillium longisporum</name>
    <name type="common">Verticillium dahliae var. longisporum</name>
    <dbReference type="NCBI Taxonomy" id="100787"/>
    <lineage>
        <taxon>Eukaryota</taxon>
        <taxon>Fungi</taxon>
        <taxon>Dikarya</taxon>
        <taxon>Ascomycota</taxon>
        <taxon>Pezizomycotina</taxon>
        <taxon>Sordariomycetes</taxon>
        <taxon>Hypocreomycetidae</taxon>
        <taxon>Glomerellales</taxon>
        <taxon>Plectosphaerellaceae</taxon>
        <taxon>Verticillium</taxon>
    </lineage>
</organism>
<evidence type="ECO:0000313" key="1">
    <source>
        <dbReference type="EMBL" id="KAG7130045.1"/>
    </source>
</evidence>
<dbReference type="EMBL" id="JAEMWZ010000237">
    <property type="protein sequence ID" value="KAG7130045.1"/>
    <property type="molecule type" value="Genomic_DNA"/>
</dbReference>
<evidence type="ECO:0000313" key="2">
    <source>
        <dbReference type="Proteomes" id="UP000689129"/>
    </source>
</evidence>
<dbReference type="OrthoDB" id="10263272at2759"/>
<accession>A0A8I3AP14</accession>
<comment type="caution">
    <text evidence="1">The sequence shown here is derived from an EMBL/GenBank/DDBJ whole genome shotgun (WGS) entry which is preliminary data.</text>
</comment>
<dbReference type="Proteomes" id="UP000689129">
    <property type="component" value="Unassembled WGS sequence"/>
</dbReference>
<dbReference type="AlphaFoldDB" id="A0A8I3AP14"/>
<sequence length="72" mass="8143">MGRKRKTTWNGTEWIEPHHSGRARASRIERRLPSAPFRVLDAPDLRDDYYCSTLAYSGTWNVLACVGPTPPG</sequence>